<accession>A0A173VCC4</accession>
<evidence type="ECO:0000256" key="4">
    <source>
        <dbReference type="ARBA" id="ARBA00023136"/>
    </source>
</evidence>
<evidence type="ECO:0000256" key="6">
    <source>
        <dbReference type="SAM" id="SignalP"/>
    </source>
</evidence>
<dbReference type="InterPro" id="IPR012944">
    <property type="entry name" value="SusD_RagB_dom"/>
</dbReference>
<comment type="subcellular location">
    <subcellularLocation>
        <location evidence="1">Cell outer membrane</location>
    </subcellularLocation>
</comment>
<dbReference type="PROSITE" id="PS51257">
    <property type="entry name" value="PROKAR_LIPOPROTEIN"/>
    <property type="match status" value="1"/>
</dbReference>
<dbReference type="EMBL" id="CYXP01000007">
    <property type="protein sequence ID" value="CUN25049.1"/>
    <property type="molecule type" value="Genomic_DNA"/>
</dbReference>
<evidence type="ECO:0000256" key="5">
    <source>
        <dbReference type="ARBA" id="ARBA00023237"/>
    </source>
</evidence>
<organism evidence="9 10">
    <name type="scientific">Parabacteroides distasonis</name>
    <dbReference type="NCBI Taxonomy" id="823"/>
    <lineage>
        <taxon>Bacteria</taxon>
        <taxon>Pseudomonadati</taxon>
        <taxon>Bacteroidota</taxon>
        <taxon>Bacteroidia</taxon>
        <taxon>Bacteroidales</taxon>
        <taxon>Tannerellaceae</taxon>
        <taxon>Parabacteroides</taxon>
    </lineage>
</organism>
<keyword evidence="4" id="KW-0472">Membrane</keyword>
<name>A0A173VCC4_PARDI</name>
<evidence type="ECO:0000259" key="7">
    <source>
        <dbReference type="Pfam" id="PF07980"/>
    </source>
</evidence>
<comment type="similarity">
    <text evidence="2">Belongs to the SusD family.</text>
</comment>
<dbReference type="CDD" id="cd08977">
    <property type="entry name" value="SusD"/>
    <property type="match status" value="1"/>
</dbReference>
<dbReference type="RefSeq" id="WP_057319663.1">
    <property type="nucleotide sequence ID" value="NZ_BAABYH010000001.1"/>
</dbReference>
<dbReference type="Gene3D" id="1.25.40.390">
    <property type="match status" value="1"/>
</dbReference>
<dbReference type="Pfam" id="PF14322">
    <property type="entry name" value="SusD-like_3"/>
    <property type="match status" value="1"/>
</dbReference>
<evidence type="ECO:0000256" key="1">
    <source>
        <dbReference type="ARBA" id="ARBA00004442"/>
    </source>
</evidence>
<protein>
    <submittedName>
        <fullName evidence="9">SusD family</fullName>
    </submittedName>
</protein>
<feature type="signal peptide" evidence="6">
    <location>
        <begin position="1"/>
        <end position="22"/>
    </location>
</feature>
<evidence type="ECO:0000256" key="3">
    <source>
        <dbReference type="ARBA" id="ARBA00022729"/>
    </source>
</evidence>
<dbReference type="GO" id="GO:0009279">
    <property type="term" value="C:cell outer membrane"/>
    <property type="evidence" value="ECO:0007669"/>
    <property type="project" value="UniProtKB-SubCell"/>
</dbReference>
<feature type="domain" description="SusD-like N-terminal" evidence="8">
    <location>
        <begin position="23"/>
        <end position="221"/>
    </location>
</feature>
<sequence length="478" mass="54152">MKKVLIKYACLGLLSLSITSCSDFLTLQPEHQINELGYWKNEADFETAIVGLYSGLQSYAQNLMWVNEVGTDNATFQLPQAESHVTGFDYWTLSPTNAYVNNYWNNNYGTISRANTILNRLSNVDFTSKSRMEGECKFIRALSYFQLVRLFGDVSISTKEFSSPNEINNYDFSRKPVEEIYKLILNDLTDAEKLLANDEIPSNKGKVSIGAIKTLLGKIYLTKKEYDLAVQKLKEVIDMQAYSLESDFASLFSEGNDDKVESILEIEFASGNQGEGFDFGNFYPNVINMDVFPGGIIGGGRCVPSITLWNAYEEGDIRRDAGLGNKLPMNDGTTTDYFFCKKFVDYSATTMQDGGVNFTLLRYADVLLMYAEALNELNKTNEALPYINQIRQRAQVSSLMGLSQSQLRLAIEKERQLELCFEGHRWFDLKRTDRLLDVINEDFKNLGLTFSAKEYGLLLPIPQNQRDIDPNLTQNPGY</sequence>
<dbReference type="InterPro" id="IPR033985">
    <property type="entry name" value="SusD-like_N"/>
</dbReference>
<evidence type="ECO:0000256" key="2">
    <source>
        <dbReference type="ARBA" id="ARBA00006275"/>
    </source>
</evidence>
<proteinExistence type="inferred from homology"/>
<dbReference type="InterPro" id="IPR011990">
    <property type="entry name" value="TPR-like_helical_dom_sf"/>
</dbReference>
<keyword evidence="5" id="KW-0998">Cell outer membrane</keyword>
<evidence type="ECO:0000313" key="9">
    <source>
        <dbReference type="EMBL" id="CUN25049.1"/>
    </source>
</evidence>
<dbReference type="Pfam" id="PF07980">
    <property type="entry name" value="SusD_RagB"/>
    <property type="match status" value="1"/>
</dbReference>
<dbReference type="SUPFAM" id="SSF48452">
    <property type="entry name" value="TPR-like"/>
    <property type="match status" value="1"/>
</dbReference>
<reference evidence="9 10" key="1">
    <citation type="submission" date="2015-09" db="EMBL/GenBank/DDBJ databases">
        <authorList>
            <consortium name="Pathogen Informatics"/>
        </authorList>
    </citation>
    <scope>NUCLEOTIDE SEQUENCE [LARGE SCALE GENOMIC DNA]</scope>
    <source>
        <strain evidence="9 10">2789STDY5608872</strain>
    </source>
</reference>
<dbReference type="Proteomes" id="UP000095591">
    <property type="component" value="Unassembled WGS sequence"/>
</dbReference>
<keyword evidence="3 6" id="KW-0732">Signal</keyword>
<feature type="domain" description="RagB/SusD" evidence="7">
    <location>
        <begin position="330"/>
        <end position="478"/>
    </location>
</feature>
<evidence type="ECO:0000259" key="8">
    <source>
        <dbReference type="Pfam" id="PF14322"/>
    </source>
</evidence>
<feature type="chain" id="PRO_5008013746" evidence="6">
    <location>
        <begin position="23"/>
        <end position="478"/>
    </location>
</feature>
<dbReference type="AlphaFoldDB" id="A0A173VCC4"/>
<gene>
    <name evidence="9" type="ORF">ERS852429_02888</name>
</gene>
<evidence type="ECO:0000313" key="10">
    <source>
        <dbReference type="Proteomes" id="UP000095591"/>
    </source>
</evidence>